<comment type="caution">
    <text evidence="1">The sequence shown here is derived from an EMBL/GenBank/DDBJ whole genome shotgun (WGS) entry which is preliminary data.</text>
</comment>
<keyword evidence="2" id="KW-1185">Reference proteome</keyword>
<proteinExistence type="predicted"/>
<reference evidence="1" key="1">
    <citation type="submission" date="2023-07" db="EMBL/GenBank/DDBJ databases">
        <title>Degradation of tert-butanol by M. austroafricanum TBA100.</title>
        <authorList>
            <person name="Helbich S."/>
            <person name="Vainshtein Y."/>
        </authorList>
    </citation>
    <scope>NUCLEOTIDE SEQUENCE</scope>
    <source>
        <strain evidence="1">TBA100</strain>
    </source>
</reference>
<sequence length="82" mass="8726">MTGPAWTAPLPVVARVISNADELAALPNRSVILDRDGDAWQRDAGHSLAESYGDWLAVGSEVPSLPDEIPMPTRVIHLGGQP</sequence>
<accession>A0ABT8HKT9</accession>
<name>A0ABT8HKT9_MYCAO</name>
<dbReference type="EMBL" id="JAUHTC010000091">
    <property type="protein sequence ID" value="MDN4521381.1"/>
    <property type="molecule type" value="Genomic_DNA"/>
</dbReference>
<protein>
    <submittedName>
        <fullName evidence="1">Uncharacterized protein</fullName>
    </submittedName>
</protein>
<gene>
    <name evidence="1" type="ORF">QYF68_26685</name>
</gene>
<organism evidence="1 2">
    <name type="scientific">Mycolicibacterium austroafricanum</name>
    <name type="common">Mycobacterium austroafricanum</name>
    <dbReference type="NCBI Taxonomy" id="39687"/>
    <lineage>
        <taxon>Bacteria</taxon>
        <taxon>Bacillati</taxon>
        <taxon>Actinomycetota</taxon>
        <taxon>Actinomycetes</taxon>
        <taxon>Mycobacteriales</taxon>
        <taxon>Mycobacteriaceae</taxon>
        <taxon>Mycolicibacterium</taxon>
    </lineage>
</organism>
<dbReference type="RefSeq" id="WP_301161777.1">
    <property type="nucleotide sequence ID" value="NZ_JAUHTC010000091.1"/>
</dbReference>
<evidence type="ECO:0000313" key="1">
    <source>
        <dbReference type="EMBL" id="MDN4521381.1"/>
    </source>
</evidence>
<dbReference type="Proteomes" id="UP001172687">
    <property type="component" value="Unassembled WGS sequence"/>
</dbReference>
<evidence type="ECO:0000313" key="2">
    <source>
        <dbReference type="Proteomes" id="UP001172687"/>
    </source>
</evidence>